<evidence type="ECO:0000313" key="7">
    <source>
        <dbReference type="EMBL" id="KAJ4462711.1"/>
    </source>
</evidence>
<dbReference type="InterPro" id="IPR050323">
    <property type="entry name" value="Ribosomal_protein_uL10"/>
</dbReference>
<evidence type="ECO:0000256" key="3">
    <source>
        <dbReference type="ARBA" id="ARBA00023274"/>
    </source>
</evidence>
<dbReference type="Gene3D" id="3.30.70.1730">
    <property type="match status" value="1"/>
</dbReference>
<dbReference type="PANTHER" id="PTHR45699:SF3">
    <property type="entry name" value="LARGE RIBOSOMAL SUBUNIT PROTEIN UL10"/>
    <property type="match status" value="1"/>
</dbReference>
<feature type="region of interest" description="Disordered" evidence="5">
    <location>
        <begin position="273"/>
        <end position="313"/>
    </location>
</feature>
<dbReference type="Proteomes" id="UP001141327">
    <property type="component" value="Unassembled WGS sequence"/>
</dbReference>
<comment type="caution">
    <text evidence="7">The sequence shown here is derived from an EMBL/GenBank/DDBJ whole genome shotgun (WGS) entry which is preliminary data.</text>
</comment>
<sequence>MVKQITKEERVEKKNAFIEKIQRFFREYRRIMVVSIDHVPSNMMAQIRHSLKGQAELLCGKNSIVRYALKHIPDAAGLDLLMDNVRGSIGLIFSNADLKGVRDAIAKNKVPAPAKAGNFADNDVVIPKGNTGLEPTQTSFLQALNIATKINKGTIEILNDVTLIKKGAKIGGSEATLLAKLNIMPFFYEMRCKQIFEAGSMFPADILDITDDQLMTAFHEASANVAALALGVNIPTAASLRFIISNAFQNVAAVSLATGFAIPQLAAATAAPAAAAPAHEEKPVEKKGKKEPEKPKEPEPVEDDGAALGGLFD</sequence>
<dbReference type="Pfam" id="PF00466">
    <property type="entry name" value="Ribosomal_L10"/>
    <property type="match status" value="1"/>
</dbReference>
<dbReference type="Gene3D" id="3.90.105.20">
    <property type="match status" value="1"/>
</dbReference>
<dbReference type="InterPro" id="IPR030670">
    <property type="entry name" value="uL10_eukaryotes"/>
</dbReference>
<dbReference type="GO" id="GO:0005840">
    <property type="term" value="C:ribosome"/>
    <property type="evidence" value="ECO:0007669"/>
    <property type="project" value="UniProtKB-KW"/>
</dbReference>
<dbReference type="Pfam" id="PF17777">
    <property type="entry name" value="RL10P_insert"/>
    <property type="match status" value="1"/>
</dbReference>
<evidence type="ECO:0000313" key="8">
    <source>
        <dbReference type="Proteomes" id="UP001141327"/>
    </source>
</evidence>
<accession>A0ABQ8UW67</accession>
<proteinExistence type="inferred from homology"/>
<dbReference type="InterPro" id="IPR001790">
    <property type="entry name" value="Ribosomal_uL10"/>
</dbReference>
<evidence type="ECO:0000256" key="1">
    <source>
        <dbReference type="ARBA" id="ARBA00008889"/>
    </source>
</evidence>
<evidence type="ECO:0000259" key="6">
    <source>
        <dbReference type="Pfam" id="PF17777"/>
    </source>
</evidence>
<dbReference type="PIRSF" id="PIRSF039087">
    <property type="entry name" value="L10E"/>
    <property type="match status" value="1"/>
</dbReference>
<comment type="function">
    <text evidence="4">Ribosomal protein P0 is the functional equivalent of E.coli protein L10.</text>
</comment>
<dbReference type="EMBL" id="JAPMOS010000002">
    <property type="protein sequence ID" value="KAJ4462711.1"/>
    <property type="molecule type" value="Genomic_DNA"/>
</dbReference>
<evidence type="ECO:0000256" key="5">
    <source>
        <dbReference type="SAM" id="MobiDB-lite"/>
    </source>
</evidence>
<evidence type="ECO:0000256" key="4">
    <source>
        <dbReference type="PIRNR" id="PIRNR039087"/>
    </source>
</evidence>
<keyword evidence="2 4" id="KW-0689">Ribosomal protein</keyword>
<reference evidence="7" key="1">
    <citation type="journal article" date="2022" name="bioRxiv">
        <title>Genomics of Preaxostyla Flagellates Illuminates Evolutionary Transitions and the Path Towards Mitochondrial Loss.</title>
        <authorList>
            <person name="Novak L.V.F."/>
            <person name="Treitli S.C."/>
            <person name="Pyrih J."/>
            <person name="Halakuc P."/>
            <person name="Pipaliya S.V."/>
            <person name="Vacek V."/>
            <person name="Brzon O."/>
            <person name="Soukal P."/>
            <person name="Eme L."/>
            <person name="Dacks J.B."/>
            <person name="Karnkowska A."/>
            <person name="Elias M."/>
            <person name="Hampl V."/>
        </authorList>
    </citation>
    <scope>NUCLEOTIDE SEQUENCE</scope>
    <source>
        <strain evidence="7">RCP-MX</strain>
    </source>
</reference>
<gene>
    <name evidence="7" type="ORF">PAPYR_723</name>
</gene>
<organism evidence="7 8">
    <name type="scientific">Paratrimastix pyriformis</name>
    <dbReference type="NCBI Taxonomy" id="342808"/>
    <lineage>
        <taxon>Eukaryota</taxon>
        <taxon>Metamonada</taxon>
        <taxon>Preaxostyla</taxon>
        <taxon>Paratrimastigidae</taxon>
        <taxon>Paratrimastix</taxon>
    </lineage>
</organism>
<feature type="compositionally biased region" description="Basic and acidic residues" evidence="5">
    <location>
        <begin position="278"/>
        <end position="299"/>
    </location>
</feature>
<feature type="domain" description="Large ribosomal subunit protein uL10-like insertion" evidence="6">
    <location>
        <begin position="114"/>
        <end position="183"/>
    </location>
</feature>
<protein>
    <recommendedName>
        <fullName evidence="4">60S acidic ribosomal protein P0</fullName>
    </recommendedName>
</protein>
<dbReference type="InterPro" id="IPR043141">
    <property type="entry name" value="Ribosomal_uL10-like_sf"/>
</dbReference>
<dbReference type="InterPro" id="IPR043164">
    <property type="entry name" value="Ribosomal_uL10-like_insert_sf"/>
</dbReference>
<dbReference type="SUPFAM" id="SSF160369">
    <property type="entry name" value="Ribosomal protein L10-like"/>
    <property type="match status" value="1"/>
</dbReference>
<evidence type="ECO:0000256" key="2">
    <source>
        <dbReference type="ARBA" id="ARBA00022980"/>
    </source>
</evidence>
<keyword evidence="8" id="KW-1185">Reference proteome</keyword>
<dbReference type="InterPro" id="IPR040637">
    <property type="entry name" value="Ribosomal_uL10-like_insert"/>
</dbReference>
<comment type="similarity">
    <text evidence="1 4">Belongs to the universal ribosomal protein uL10 family.</text>
</comment>
<dbReference type="PANTHER" id="PTHR45699">
    <property type="entry name" value="60S ACIDIC RIBOSOMAL PROTEIN P0"/>
    <property type="match status" value="1"/>
</dbReference>
<name>A0ABQ8UW67_9EUKA</name>
<dbReference type="CDD" id="cd05795">
    <property type="entry name" value="Ribosomal_P0_L10e"/>
    <property type="match status" value="1"/>
</dbReference>
<keyword evidence="3 4" id="KW-0687">Ribonucleoprotein</keyword>